<feature type="transmembrane region" description="Helical" evidence="1">
    <location>
        <begin position="43"/>
        <end position="60"/>
    </location>
</feature>
<dbReference type="AlphaFoldDB" id="A0A0A9C746"/>
<evidence type="ECO:0000313" key="2">
    <source>
        <dbReference type="EMBL" id="JAD69220.1"/>
    </source>
</evidence>
<keyword evidence="1" id="KW-0472">Membrane</keyword>
<feature type="transmembrane region" description="Helical" evidence="1">
    <location>
        <begin position="12"/>
        <end position="37"/>
    </location>
</feature>
<evidence type="ECO:0008006" key="3">
    <source>
        <dbReference type="Google" id="ProtNLM"/>
    </source>
</evidence>
<name>A0A0A9C746_ARUDO</name>
<proteinExistence type="predicted"/>
<accession>A0A0A9C746</accession>
<organism evidence="2">
    <name type="scientific">Arundo donax</name>
    <name type="common">Giant reed</name>
    <name type="synonym">Donax arundinaceus</name>
    <dbReference type="NCBI Taxonomy" id="35708"/>
    <lineage>
        <taxon>Eukaryota</taxon>
        <taxon>Viridiplantae</taxon>
        <taxon>Streptophyta</taxon>
        <taxon>Embryophyta</taxon>
        <taxon>Tracheophyta</taxon>
        <taxon>Spermatophyta</taxon>
        <taxon>Magnoliopsida</taxon>
        <taxon>Liliopsida</taxon>
        <taxon>Poales</taxon>
        <taxon>Poaceae</taxon>
        <taxon>PACMAD clade</taxon>
        <taxon>Arundinoideae</taxon>
        <taxon>Arundineae</taxon>
        <taxon>Arundo</taxon>
    </lineage>
</organism>
<reference evidence="2" key="1">
    <citation type="submission" date="2014-09" db="EMBL/GenBank/DDBJ databases">
        <authorList>
            <person name="Magalhaes I.L.F."/>
            <person name="Oliveira U."/>
            <person name="Santos F.R."/>
            <person name="Vidigal T.H.D.A."/>
            <person name="Brescovit A.D."/>
            <person name="Santos A.J."/>
        </authorList>
    </citation>
    <scope>NUCLEOTIDE SEQUENCE</scope>
    <source>
        <tissue evidence="2">Shoot tissue taken approximately 20 cm above the soil surface</tissue>
    </source>
</reference>
<sequence>MQATAESKEFKAALFHIGFMLSVGALFVLLGLSIPGISPRNKVLCWQTAMVGFFAAGVLVRRHPVVWYPTILRWANRLSQKPKPAPPASY</sequence>
<keyword evidence="1" id="KW-0812">Transmembrane</keyword>
<keyword evidence="1" id="KW-1133">Transmembrane helix</keyword>
<protein>
    <recommendedName>
        <fullName evidence="3">PGG domain-containing protein</fullName>
    </recommendedName>
</protein>
<evidence type="ECO:0000256" key="1">
    <source>
        <dbReference type="SAM" id="Phobius"/>
    </source>
</evidence>
<dbReference type="EMBL" id="GBRH01228675">
    <property type="protein sequence ID" value="JAD69220.1"/>
    <property type="molecule type" value="Transcribed_RNA"/>
</dbReference>
<reference evidence="2" key="2">
    <citation type="journal article" date="2015" name="Data Brief">
        <title>Shoot transcriptome of the giant reed, Arundo donax.</title>
        <authorList>
            <person name="Barrero R.A."/>
            <person name="Guerrero F.D."/>
            <person name="Moolhuijzen P."/>
            <person name="Goolsby J.A."/>
            <person name="Tidwell J."/>
            <person name="Bellgard S.E."/>
            <person name="Bellgard M.I."/>
        </authorList>
    </citation>
    <scope>NUCLEOTIDE SEQUENCE</scope>
    <source>
        <tissue evidence="2">Shoot tissue taken approximately 20 cm above the soil surface</tissue>
    </source>
</reference>